<dbReference type="InterPro" id="IPR046430">
    <property type="entry name" value="MCEL_TPase_sf"/>
</dbReference>
<dbReference type="EC" id="2.7.7.50" evidence="5"/>
<comment type="cofactor">
    <cofactor evidence="1">
        <name>Mg(2+)</name>
        <dbReference type="ChEBI" id="CHEBI:18420"/>
    </cofactor>
</comment>
<dbReference type="InterPro" id="IPR039753">
    <property type="entry name" value="RG7MT1"/>
</dbReference>
<evidence type="ECO:0000256" key="12">
    <source>
        <dbReference type="ARBA" id="ARBA00022801"/>
    </source>
</evidence>
<proteinExistence type="inferred from homology"/>
<evidence type="ECO:0000256" key="17">
    <source>
        <dbReference type="ARBA" id="ARBA00030246"/>
    </source>
</evidence>
<reference evidence="24 25" key="1">
    <citation type="journal article" date="2017" name="Sci. Rep.">
        <title>Molecular and microscopic characterization of a novel Eastern grey kangaroopox virus genome directly from a clinical sample.</title>
        <authorList>
            <person name="Sarker S."/>
            <person name="Roberts H.K."/>
            <person name="Tidd N."/>
            <person name="Ault S."/>
            <person name="Ladmore G."/>
            <person name="Peters A."/>
            <person name="Forwood J.K."/>
            <person name="Helbig K."/>
            <person name="Raidal S.R."/>
        </authorList>
    </citation>
    <scope>NUCLEOTIDE SEQUENCE [LARGE SCALE GENOMIC DNA]</scope>
    <source>
        <strain evidence="24 25">NSW</strain>
    </source>
</reference>
<keyword evidence="14" id="KW-0946">Virion</keyword>
<dbReference type="SUPFAM" id="SSF53335">
    <property type="entry name" value="S-adenosyl-L-methionine-dependent methyltransferases"/>
    <property type="match status" value="1"/>
</dbReference>
<keyword evidence="7" id="KW-0489">Methyltransferase</keyword>
<keyword evidence="16" id="KW-0511">Multifunctional enzyme</keyword>
<dbReference type="Gene3D" id="3.30.470.140">
    <property type="match status" value="1"/>
</dbReference>
<accession>A0A2C9DT55</accession>
<dbReference type="GO" id="GO:0046872">
    <property type="term" value="F:metal ion binding"/>
    <property type="evidence" value="ECO:0007669"/>
    <property type="project" value="UniProtKB-KW"/>
</dbReference>
<dbReference type="InterPro" id="IPR019602">
    <property type="entry name" value="MCEL_TPase"/>
</dbReference>
<evidence type="ECO:0000256" key="7">
    <source>
        <dbReference type="ARBA" id="ARBA00022603"/>
    </source>
</evidence>
<evidence type="ECO:0000256" key="20">
    <source>
        <dbReference type="ARBA" id="ARBA00035028"/>
    </source>
</evidence>
<name>A0A2C9DT55_9POXV</name>
<dbReference type="EC" id="3.6.1.74" evidence="20"/>
<evidence type="ECO:0000313" key="24">
    <source>
        <dbReference type="EMBL" id="ATX75094.1"/>
    </source>
</evidence>
<evidence type="ECO:0000256" key="21">
    <source>
        <dbReference type="ARBA" id="ARBA00044679"/>
    </source>
</evidence>
<evidence type="ECO:0000256" key="4">
    <source>
        <dbReference type="ARBA" id="ARBA00011926"/>
    </source>
</evidence>
<dbReference type="InterPro" id="IPR046429">
    <property type="entry name" value="MCEL_NTPase_sf"/>
</dbReference>
<dbReference type="Gene3D" id="3.20.100.20">
    <property type="match status" value="1"/>
</dbReference>
<dbReference type="GO" id="GO:0004484">
    <property type="term" value="F:mRNA guanylyltransferase activity"/>
    <property type="evidence" value="ECO:0007669"/>
    <property type="project" value="UniProtKB-EC"/>
</dbReference>
<evidence type="ECO:0000256" key="10">
    <source>
        <dbReference type="ARBA" id="ARBA00022695"/>
    </source>
</evidence>
<dbReference type="Pfam" id="PF03291">
    <property type="entry name" value="mRNA_G-N7_MeTrfase"/>
    <property type="match status" value="1"/>
</dbReference>
<keyword evidence="8" id="KW-0808">Transferase</keyword>
<sequence>MNKHLKHPLSHYFSELVDAFCAAVAAVPDTGRGNTTTEDARVPAPHHEVELILIKPPIATLSALHSIATHMESYILFTMSPVDKEVKLRNRIPLSKVHGLDVKNNQLVDSIDSIVWEKKSLISQTDYEEASCMIKHSTEEKMLFVDYKKYSSSIKLELVNLVQSRVKNVVVDFKMKYFLGSGSQVANSSSILCALNHPKYKPSTTLEFEILMRDEDIPHASKSLLLDELMTIGNVLFMARADNVFFVPVPKPPVTTHLVRKQDVLALEIEHLYLTEKTDGVATFVYANGSDLYCYFSHLGYVIRYDTKRVLEEPIYLFGEMVRPVGAGMVTVSVIKLIQPEVGDRLAGAEFADDTMKDLCDRVSIRSKPCEGPFASISEVVEAIAQGLEAGREGVVLFYSEGKRSHADMKVKTDNTVDQTVNVIYRYMSSEPVIFGDHGTFIEYKRYSNDKGFPKEFSSGKLVLGAGGTSYLNNIYCLEFSGTHEHVGLRRVVLPVKFIAEFSHSGELLRPRLDKTMRYLHTGSYYGNQLSVVLEHLDDQKLRIGDVFDEEKLADAGRASHVRDSHRLNPDTDYFTTKRVRGPLGILSNYVKTLVISLYCSKTYLDNSNKRKVLAVDFGNGADLEKYFFGEVSLMVATDPDIKAIEAGNDRYNKLNSGDKSKYYKFDYIQETIRSSTFVASVREVFYFGKFDIVDWQFAIHYSFHKQHYCTVMRNLAELTASGCKVLITTMDGDYLGSLTERKTFVIHRDLPPSENYLSVEKIDEDHVMVYNPSTMAKPMMEYIVRKRTLVKVFLEYGFQLIDHIDFGTVIRRNRSFINGVSRMETRHSTKNFFELNRGALAACEGLDVEELLTHYVVYVFSKV</sequence>
<dbReference type="EMBL" id="MF467281">
    <property type="protein sequence ID" value="ATI21188.1"/>
    <property type="molecule type" value="Genomic_DNA"/>
</dbReference>
<keyword evidence="15" id="KW-0694">RNA-binding</keyword>
<reference evidence="23 26" key="2">
    <citation type="journal article" date="2017" name="Virus Res.">
        <title>Complete genomic characterisation of two novel poxviruses (WKPV and EKPV) from western and eastern grey kangaroos.</title>
        <authorList>
            <person name="Bennett M."/>
            <person name="Tu S.L."/>
            <person name="Upton C."/>
            <person name="McArtor C."/>
            <person name="Gillett A."/>
            <person name="Laird T."/>
            <person name="O'Dea M."/>
        </authorList>
    </citation>
    <scope>NUCLEOTIDE SEQUENCE [LARGE SCALE GENOMIC DNA]</scope>
    <source>
        <strain evidence="23">Sunshine Coast</strain>
    </source>
</reference>
<organism evidence="23 26">
    <name type="scientific">Eastern grey kangaroopox virus</name>
    <dbReference type="NCBI Taxonomy" id="2042482"/>
    <lineage>
        <taxon>Viruses</taxon>
        <taxon>Varidnaviria</taxon>
        <taxon>Bamfordvirae</taxon>
        <taxon>Nucleocytoviricota</taxon>
        <taxon>Pokkesviricetes</taxon>
        <taxon>Chitovirales</taxon>
        <taxon>Poxviridae</taxon>
        <taxon>Chordopoxvirinae</taxon>
        <taxon>Macropopoxvirus</taxon>
        <taxon>Macropopoxvirus mgiganteuspox</taxon>
        <taxon>Eastern kangaroopox virus</taxon>
    </lineage>
</organism>
<dbReference type="Pfam" id="PF21005">
    <property type="entry name" value="OB_MCEL_GT"/>
    <property type="match status" value="1"/>
</dbReference>
<dbReference type="PROSITE" id="PS51562">
    <property type="entry name" value="RNA_CAP0_MT"/>
    <property type="match status" value="1"/>
</dbReference>
<evidence type="ECO:0000256" key="15">
    <source>
        <dbReference type="ARBA" id="ARBA00022884"/>
    </source>
</evidence>
<dbReference type="GO" id="GO:0140818">
    <property type="term" value="F:mRNA 5'-triphosphate monophosphatase activity"/>
    <property type="evidence" value="ECO:0007669"/>
    <property type="project" value="UniProtKB-EC"/>
</dbReference>
<feature type="domain" description="MRNA cap 0 methyltransferase" evidence="22">
    <location>
        <begin position="579"/>
        <end position="864"/>
    </location>
</feature>
<keyword evidence="9" id="KW-0949">S-adenosyl-L-methionine</keyword>
<dbReference type="PANTHER" id="PTHR12189:SF2">
    <property type="entry name" value="MRNA CAP GUANINE-N7 METHYLTRANSFERASE"/>
    <property type="match status" value="1"/>
</dbReference>
<reference evidence="24" key="3">
    <citation type="submission" date="2018-08" db="EMBL/GenBank/DDBJ databases">
        <authorList>
            <person name="Ferrada E.E."/>
            <person name="Latorre B.A."/>
        </authorList>
    </citation>
    <scope>NUCLEOTIDE SEQUENCE</scope>
    <source>
        <strain evidence="24">NSW</strain>
    </source>
</reference>
<comment type="catalytic activity">
    <reaction evidence="21">
        <text>a 5'-end diphospho-ribonucleoside in mRNA + GTP + H(+) = a 5'-end (5'-triphosphoguanosine)-ribonucleoside in mRNA + diphosphate</text>
        <dbReference type="Rhea" id="RHEA:67012"/>
        <dbReference type="Rhea" id="RHEA-COMP:17165"/>
        <dbReference type="Rhea" id="RHEA-COMP:17166"/>
        <dbReference type="ChEBI" id="CHEBI:15378"/>
        <dbReference type="ChEBI" id="CHEBI:33019"/>
        <dbReference type="ChEBI" id="CHEBI:37565"/>
        <dbReference type="ChEBI" id="CHEBI:167616"/>
        <dbReference type="ChEBI" id="CHEBI:167617"/>
        <dbReference type="EC" id="2.7.7.50"/>
    </reaction>
</comment>
<evidence type="ECO:0000256" key="5">
    <source>
        <dbReference type="ARBA" id="ARBA00012475"/>
    </source>
</evidence>
<dbReference type="InterPro" id="IPR029063">
    <property type="entry name" value="SAM-dependent_MTases_sf"/>
</dbReference>
<dbReference type="GO" id="GO:0003723">
    <property type="term" value="F:RNA binding"/>
    <property type="evidence" value="ECO:0007669"/>
    <property type="project" value="UniProtKB-KW"/>
</dbReference>
<dbReference type="GO" id="GO:0050355">
    <property type="term" value="F:inorganic triphosphate phosphatase activity"/>
    <property type="evidence" value="ECO:0007669"/>
    <property type="project" value="InterPro"/>
</dbReference>
<comment type="similarity">
    <text evidence="3">In the N-terminal section; belongs to the dsDNA virus mRNA guanylyltransferase family.</text>
</comment>
<dbReference type="Gene3D" id="2.40.50.830">
    <property type="match status" value="1"/>
</dbReference>
<dbReference type="GO" id="GO:0004651">
    <property type="term" value="F:polynucleotide 5'-phosphatase activity"/>
    <property type="evidence" value="ECO:0007669"/>
    <property type="project" value="InterPro"/>
</dbReference>
<gene>
    <name evidence="24" type="ORF">EKPV-NSW-ORF107</name>
</gene>
<comment type="subcellular location">
    <subcellularLocation>
        <location evidence="2">Virion</location>
    </subcellularLocation>
</comment>
<evidence type="ECO:0000256" key="9">
    <source>
        <dbReference type="ARBA" id="ARBA00022691"/>
    </source>
</evidence>
<evidence type="ECO:0000313" key="26">
    <source>
        <dbReference type="Proteomes" id="UP000318205"/>
    </source>
</evidence>
<evidence type="ECO:0000256" key="13">
    <source>
        <dbReference type="ARBA" id="ARBA00022842"/>
    </source>
</evidence>
<keyword evidence="12" id="KW-0378">Hydrolase</keyword>
<evidence type="ECO:0000256" key="8">
    <source>
        <dbReference type="ARBA" id="ARBA00022679"/>
    </source>
</evidence>
<evidence type="ECO:0000313" key="25">
    <source>
        <dbReference type="Proteomes" id="UP000318014"/>
    </source>
</evidence>
<dbReference type="GO" id="GO:0004482">
    <property type="term" value="F:mRNA 5'-cap (guanine-N7-)-methyltransferase activity"/>
    <property type="evidence" value="ECO:0007669"/>
    <property type="project" value="UniProtKB-EC"/>
</dbReference>
<keyword evidence="13" id="KW-0460">Magnesium</keyword>
<dbReference type="EMBL" id="MF661791">
    <property type="protein sequence ID" value="ATX75094.1"/>
    <property type="molecule type" value="Genomic_DNA"/>
</dbReference>
<dbReference type="EC" id="2.1.1.56" evidence="4"/>
<keyword evidence="10" id="KW-0548">Nucleotidyltransferase</keyword>
<evidence type="ECO:0000256" key="6">
    <source>
        <dbReference type="ARBA" id="ARBA00020120"/>
    </source>
</evidence>
<evidence type="ECO:0000259" key="22">
    <source>
        <dbReference type="PROSITE" id="PS51562"/>
    </source>
</evidence>
<dbReference type="GO" id="GO:0044423">
    <property type="term" value="C:virion component"/>
    <property type="evidence" value="ECO:0007669"/>
    <property type="project" value="UniProtKB-KW"/>
</dbReference>
<dbReference type="InterPro" id="IPR048425">
    <property type="entry name" value="MCEL_GT_NTPase"/>
</dbReference>
<evidence type="ECO:0000256" key="14">
    <source>
        <dbReference type="ARBA" id="ARBA00022844"/>
    </source>
</evidence>
<protein>
    <recommendedName>
        <fullName evidence="6">mRNA-capping enzyme catalytic subunit</fullName>
        <ecNumber evidence="4">2.1.1.56</ecNumber>
        <ecNumber evidence="5">2.7.7.50</ecNumber>
        <ecNumber evidence="20">3.6.1.74</ecNumber>
    </recommendedName>
    <alternativeName>
        <fullName evidence="19">Virus termination factor large subunit</fullName>
    </alternativeName>
    <alternativeName>
        <fullName evidence="17">mRNA-capping enzyme 97 kDa subunit</fullName>
    </alternativeName>
    <alternativeName>
        <fullName evidence="18">mRNA-capping enzyme large subunit</fullName>
    </alternativeName>
</protein>
<evidence type="ECO:0000256" key="18">
    <source>
        <dbReference type="ARBA" id="ARBA00033175"/>
    </source>
</evidence>
<dbReference type="InterPro" id="IPR046428">
    <property type="entry name" value="MCEL_OB_dom_sf"/>
</dbReference>
<evidence type="ECO:0000256" key="16">
    <source>
        <dbReference type="ARBA" id="ARBA00023268"/>
    </source>
</evidence>
<evidence type="ECO:0000256" key="19">
    <source>
        <dbReference type="ARBA" id="ARBA00033397"/>
    </source>
</evidence>
<dbReference type="Gene3D" id="3.40.50.150">
    <property type="entry name" value="Vaccinia Virus protein VP39"/>
    <property type="match status" value="1"/>
</dbReference>
<evidence type="ECO:0000256" key="1">
    <source>
        <dbReference type="ARBA" id="ARBA00001946"/>
    </source>
</evidence>
<dbReference type="InterPro" id="IPR004971">
    <property type="entry name" value="mRNA_G-N7_MeTrfase_dom"/>
</dbReference>
<dbReference type="Proteomes" id="UP000318205">
    <property type="component" value="Segment"/>
</dbReference>
<keyword evidence="11" id="KW-0479">Metal-binding</keyword>
<dbReference type="Proteomes" id="UP000318014">
    <property type="component" value="Genome"/>
</dbReference>
<evidence type="ECO:0000256" key="2">
    <source>
        <dbReference type="ARBA" id="ARBA00004328"/>
    </source>
</evidence>
<evidence type="ECO:0000256" key="11">
    <source>
        <dbReference type="ARBA" id="ARBA00022723"/>
    </source>
</evidence>
<dbReference type="Pfam" id="PF10640">
    <property type="entry name" value="MCEL_TPase"/>
    <property type="match status" value="1"/>
</dbReference>
<dbReference type="PANTHER" id="PTHR12189">
    <property type="entry name" value="MRNA GUANINE-7- METHYLTRANSFERASE"/>
    <property type="match status" value="1"/>
</dbReference>
<dbReference type="InterPro" id="IPR048426">
    <property type="entry name" value="MCEL_GT_OB"/>
</dbReference>
<keyword evidence="26" id="KW-1185">Reference proteome</keyword>
<dbReference type="Pfam" id="PF21004">
    <property type="entry name" value="MCEL_GT_NTPase"/>
    <property type="match status" value="1"/>
</dbReference>
<evidence type="ECO:0000313" key="23">
    <source>
        <dbReference type="EMBL" id="ATI21188.1"/>
    </source>
</evidence>
<evidence type="ECO:0000256" key="3">
    <source>
        <dbReference type="ARBA" id="ARBA00008556"/>
    </source>
</evidence>